<protein>
    <submittedName>
        <fullName evidence="1">Uncharacterized protein</fullName>
    </submittedName>
</protein>
<evidence type="ECO:0000313" key="2">
    <source>
        <dbReference type="Proteomes" id="UP000239560"/>
    </source>
</evidence>
<sequence length="77" mass="8650">MDLRRRQLAHCAWNSAISTLLSRLVPALLTRYCTSCLFAREEDEGFDAMPNNVKSGERSLPGTHPLDRRCQAGRCDA</sequence>
<proteinExistence type="predicted"/>
<reference evidence="1 2" key="1">
    <citation type="journal article" date="2018" name="Elife">
        <title>Functional genomics of lipid metabolism in the oleaginous yeast Rhodosporidium toruloides.</title>
        <authorList>
            <person name="Coradetti S.T."/>
            <person name="Pinel D."/>
            <person name="Geiselman G."/>
            <person name="Ito M."/>
            <person name="Mondo S."/>
            <person name="Reilly M.C."/>
            <person name="Cheng Y.F."/>
            <person name="Bauer S."/>
            <person name="Grigoriev I."/>
            <person name="Gladden J.M."/>
            <person name="Simmons B.A."/>
            <person name="Brem R."/>
            <person name="Arkin A.P."/>
            <person name="Skerker J.M."/>
        </authorList>
    </citation>
    <scope>NUCLEOTIDE SEQUENCE [LARGE SCALE GENOMIC DNA]</scope>
    <source>
        <strain evidence="1 2">NBRC 0880</strain>
    </source>
</reference>
<dbReference type="EMBL" id="LCTV02000001">
    <property type="protein sequence ID" value="PRQ77518.1"/>
    <property type="molecule type" value="Genomic_DNA"/>
</dbReference>
<gene>
    <name evidence="1" type="ORF">AAT19DRAFT_8586</name>
</gene>
<dbReference type="Proteomes" id="UP000239560">
    <property type="component" value="Unassembled WGS sequence"/>
</dbReference>
<name>A0A2T0AHM6_RHOTO</name>
<dbReference type="AlphaFoldDB" id="A0A2T0AHM6"/>
<comment type="caution">
    <text evidence="1">The sequence shown here is derived from an EMBL/GenBank/DDBJ whole genome shotgun (WGS) entry which is preliminary data.</text>
</comment>
<evidence type="ECO:0000313" key="1">
    <source>
        <dbReference type="EMBL" id="PRQ77518.1"/>
    </source>
</evidence>
<organism evidence="1 2">
    <name type="scientific">Rhodotorula toruloides</name>
    <name type="common">Yeast</name>
    <name type="synonym">Rhodosporidium toruloides</name>
    <dbReference type="NCBI Taxonomy" id="5286"/>
    <lineage>
        <taxon>Eukaryota</taxon>
        <taxon>Fungi</taxon>
        <taxon>Dikarya</taxon>
        <taxon>Basidiomycota</taxon>
        <taxon>Pucciniomycotina</taxon>
        <taxon>Microbotryomycetes</taxon>
        <taxon>Sporidiobolales</taxon>
        <taxon>Sporidiobolaceae</taxon>
        <taxon>Rhodotorula</taxon>
    </lineage>
</organism>
<accession>A0A2T0AHM6</accession>